<organism evidence="1">
    <name type="scientific">Thermomicrobium roseum</name>
    <dbReference type="NCBI Taxonomy" id="500"/>
    <lineage>
        <taxon>Bacteria</taxon>
        <taxon>Pseudomonadati</taxon>
        <taxon>Thermomicrobiota</taxon>
        <taxon>Thermomicrobia</taxon>
        <taxon>Thermomicrobiales</taxon>
        <taxon>Thermomicrobiaceae</taxon>
        <taxon>Thermomicrobium</taxon>
    </lineage>
</organism>
<accession>A0A7C1XIA6</accession>
<name>A0A7C1XIA6_THERO</name>
<sequence length="97" mass="10535">MALFGLAGGITRKLLARLLIGDVTVVVRLLATLVWLRLAVLKRPLNSGLIPGLCFFGSAVTLLKLGDRVQHRVALPNGSNACILCSRQTRRKEGRDD</sequence>
<reference evidence="1" key="1">
    <citation type="journal article" date="2020" name="mSystems">
        <title>Genome- and Community-Level Interaction Insights into Carbon Utilization and Element Cycling Functions of Hydrothermarchaeota in Hydrothermal Sediment.</title>
        <authorList>
            <person name="Zhou Z."/>
            <person name="Liu Y."/>
            <person name="Xu W."/>
            <person name="Pan J."/>
            <person name="Luo Z.H."/>
            <person name="Li M."/>
        </authorList>
    </citation>
    <scope>NUCLEOTIDE SEQUENCE [LARGE SCALE GENOMIC DNA]</scope>
    <source>
        <strain evidence="1">SpSt-222</strain>
    </source>
</reference>
<dbReference type="EMBL" id="DSJL01000011">
    <property type="protein sequence ID" value="HEF66451.1"/>
    <property type="molecule type" value="Genomic_DNA"/>
</dbReference>
<proteinExistence type="predicted"/>
<dbReference type="AlphaFoldDB" id="A0A7C1XIA6"/>
<comment type="caution">
    <text evidence="1">The sequence shown here is derived from an EMBL/GenBank/DDBJ whole genome shotgun (WGS) entry which is preliminary data.</text>
</comment>
<protein>
    <submittedName>
        <fullName evidence="1">Uncharacterized protein</fullName>
    </submittedName>
</protein>
<gene>
    <name evidence="1" type="ORF">ENP47_12775</name>
</gene>
<evidence type="ECO:0000313" key="1">
    <source>
        <dbReference type="EMBL" id="HEF66451.1"/>
    </source>
</evidence>